<evidence type="ECO:0000256" key="8">
    <source>
        <dbReference type="SAM" id="Phobius"/>
    </source>
</evidence>
<feature type="domain" description="Mechanosensitive ion channel MscS" evidence="9">
    <location>
        <begin position="179"/>
        <end position="245"/>
    </location>
</feature>
<dbReference type="InterPro" id="IPR045042">
    <property type="entry name" value="YnaI-like"/>
</dbReference>
<evidence type="ECO:0000256" key="2">
    <source>
        <dbReference type="ARBA" id="ARBA00008017"/>
    </source>
</evidence>
<dbReference type="Gene3D" id="3.30.70.100">
    <property type="match status" value="1"/>
</dbReference>
<dbReference type="RefSeq" id="WP_307478045.1">
    <property type="nucleotide sequence ID" value="NZ_JAUSUB010000026.1"/>
</dbReference>
<dbReference type="PANTHER" id="PTHR43634">
    <property type="entry name" value="OW CONDUCTANCE MECHANOSENSITIVE CHANNEL"/>
    <property type="match status" value="1"/>
</dbReference>
<evidence type="ECO:0000313" key="13">
    <source>
        <dbReference type="Proteomes" id="UP001238088"/>
    </source>
</evidence>
<evidence type="ECO:0000256" key="1">
    <source>
        <dbReference type="ARBA" id="ARBA00004651"/>
    </source>
</evidence>
<dbReference type="Proteomes" id="UP001238088">
    <property type="component" value="Unassembled WGS sequence"/>
</dbReference>
<evidence type="ECO:0000256" key="6">
    <source>
        <dbReference type="ARBA" id="ARBA00023136"/>
    </source>
</evidence>
<dbReference type="Pfam" id="PF00924">
    <property type="entry name" value="MS_channel_2nd"/>
    <property type="match status" value="1"/>
</dbReference>
<dbReference type="InterPro" id="IPR006685">
    <property type="entry name" value="MscS_channel_2nd"/>
</dbReference>
<evidence type="ECO:0000256" key="3">
    <source>
        <dbReference type="ARBA" id="ARBA00022475"/>
    </source>
</evidence>
<feature type="transmembrane region" description="Helical" evidence="8">
    <location>
        <begin position="93"/>
        <end position="117"/>
    </location>
</feature>
<keyword evidence="3" id="KW-1003">Cell membrane</keyword>
<dbReference type="SUPFAM" id="SSF82861">
    <property type="entry name" value="Mechanosensitive channel protein MscS (YggB), transmembrane region"/>
    <property type="match status" value="1"/>
</dbReference>
<evidence type="ECO:0000259" key="10">
    <source>
        <dbReference type="Pfam" id="PF21082"/>
    </source>
</evidence>
<organism evidence="12 13">
    <name type="scientific">Cytobacillus purgationiresistens</name>
    <dbReference type="NCBI Taxonomy" id="863449"/>
    <lineage>
        <taxon>Bacteria</taxon>
        <taxon>Bacillati</taxon>
        <taxon>Bacillota</taxon>
        <taxon>Bacilli</taxon>
        <taxon>Bacillales</taxon>
        <taxon>Bacillaceae</taxon>
        <taxon>Cytobacillus</taxon>
    </lineage>
</organism>
<dbReference type="InterPro" id="IPR049278">
    <property type="entry name" value="MS_channel_C"/>
</dbReference>
<keyword evidence="6 8" id="KW-0472">Membrane</keyword>
<keyword evidence="4 8" id="KW-0812">Transmembrane</keyword>
<dbReference type="Gene3D" id="2.30.30.60">
    <property type="match status" value="1"/>
</dbReference>
<dbReference type="InterPro" id="IPR011014">
    <property type="entry name" value="MscS_channel_TM-2"/>
</dbReference>
<dbReference type="SUPFAM" id="SSF50182">
    <property type="entry name" value="Sm-like ribonucleoproteins"/>
    <property type="match status" value="1"/>
</dbReference>
<evidence type="ECO:0000259" key="11">
    <source>
        <dbReference type="Pfam" id="PF21088"/>
    </source>
</evidence>
<dbReference type="SUPFAM" id="SSF82689">
    <property type="entry name" value="Mechanosensitive channel protein MscS (YggB), C-terminal domain"/>
    <property type="match status" value="1"/>
</dbReference>
<accession>A0ABU0AMZ4</accession>
<feature type="compositionally biased region" description="Basic and acidic residues" evidence="7">
    <location>
        <begin position="352"/>
        <end position="364"/>
    </location>
</feature>
<feature type="transmembrane region" description="Helical" evidence="8">
    <location>
        <begin position="12"/>
        <end position="32"/>
    </location>
</feature>
<dbReference type="InterPro" id="IPR010920">
    <property type="entry name" value="LSM_dom_sf"/>
</dbReference>
<protein>
    <submittedName>
        <fullName evidence="12">MscS family membrane protein</fullName>
    </submittedName>
</protein>
<feature type="domain" description="Mechanosensitive ion channel MscS C-terminal" evidence="10">
    <location>
        <begin position="253"/>
        <end position="336"/>
    </location>
</feature>
<keyword evidence="5 8" id="KW-1133">Transmembrane helix</keyword>
<dbReference type="Gene3D" id="1.10.287.1260">
    <property type="match status" value="1"/>
</dbReference>
<evidence type="ECO:0000256" key="5">
    <source>
        <dbReference type="ARBA" id="ARBA00022989"/>
    </source>
</evidence>
<proteinExistence type="inferred from homology"/>
<comment type="similarity">
    <text evidence="2">Belongs to the MscS (TC 1.A.23) family.</text>
</comment>
<dbReference type="InterPro" id="IPR011066">
    <property type="entry name" value="MscS_channel_C_sf"/>
</dbReference>
<feature type="region of interest" description="Disordered" evidence="7">
    <location>
        <begin position="352"/>
        <end position="373"/>
    </location>
</feature>
<reference evidence="12 13" key="1">
    <citation type="submission" date="2023-07" db="EMBL/GenBank/DDBJ databases">
        <title>Genomic Encyclopedia of Type Strains, Phase IV (KMG-IV): sequencing the most valuable type-strain genomes for metagenomic binning, comparative biology and taxonomic classification.</title>
        <authorList>
            <person name="Goeker M."/>
        </authorList>
    </citation>
    <scope>NUCLEOTIDE SEQUENCE [LARGE SCALE GENOMIC DNA]</scope>
    <source>
        <strain evidence="12 13">DSM 23494</strain>
    </source>
</reference>
<dbReference type="Pfam" id="PF21088">
    <property type="entry name" value="MS_channel_1st"/>
    <property type="match status" value="1"/>
</dbReference>
<dbReference type="PANTHER" id="PTHR43634:SF2">
    <property type="entry name" value="LOW CONDUCTANCE MECHANOSENSITIVE CHANNEL YNAI"/>
    <property type="match status" value="1"/>
</dbReference>
<dbReference type="Pfam" id="PF21082">
    <property type="entry name" value="MS_channel_3rd"/>
    <property type="match status" value="1"/>
</dbReference>
<feature type="transmembrane region" description="Helical" evidence="8">
    <location>
        <begin position="63"/>
        <end position="81"/>
    </location>
</feature>
<evidence type="ECO:0000259" key="9">
    <source>
        <dbReference type="Pfam" id="PF00924"/>
    </source>
</evidence>
<feature type="transmembrane region" description="Helical" evidence="8">
    <location>
        <begin position="162"/>
        <end position="181"/>
    </location>
</feature>
<dbReference type="EMBL" id="JAUSUB010000026">
    <property type="protein sequence ID" value="MDQ0272636.1"/>
    <property type="molecule type" value="Genomic_DNA"/>
</dbReference>
<dbReference type="InterPro" id="IPR023408">
    <property type="entry name" value="MscS_beta-dom_sf"/>
</dbReference>
<comment type="subcellular location">
    <subcellularLocation>
        <location evidence="1">Cell membrane</location>
        <topology evidence="1">Multi-pass membrane protein</topology>
    </subcellularLocation>
</comment>
<name>A0ABU0AMZ4_9BACI</name>
<evidence type="ECO:0000313" key="12">
    <source>
        <dbReference type="EMBL" id="MDQ0272636.1"/>
    </source>
</evidence>
<comment type="caution">
    <text evidence="12">The sequence shown here is derived from an EMBL/GenBank/DDBJ whole genome shotgun (WGS) entry which is preliminary data.</text>
</comment>
<feature type="domain" description="Mechanosensitive ion channel transmembrane helices 2/3" evidence="11">
    <location>
        <begin position="139"/>
        <end position="178"/>
    </location>
</feature>
<feature type="transmembrane region" description="Helical" evidence="8">
    <location>
        <begin position="138"/>
        <end position="156"/>
    </location>
</feature>
<evidence type="ECO:0000256" key="7">
    <source>
        <dbReference type="SAM" id="MobiDB-lite"/>
    </source>
</evidence>
<sequence>MNWPSFFSYDFLLNLGISIGIVLLFLVFRGLFSKYIFSLILRLSRKAPTDLISHFFLSFEKPIQWLFIIIGIYVASDYFPLFEQDNTLFKDIISSSVVAMLTWGLYNIASASSVLFIKIRDNYKLELDDILIPFLSKSLRVVIVAISFSIIAQEFGYDVNGFVAGLGLGGVAIAFAAKDAIGNLFGGFIIITEKPFTIGDWIMTPSVEGTVEDISFRSTKVRTFAQAVVTVPNATLANESITNWSQMGKRQISFNLTISRDTPKAKLVKIVHRIEDIVKNNPDIHPETVFVKFDSFKDNGYEVFLYFFTNTTVWGDFLTIKESINFSIMEILEQEEVLMGLESTRLYMDSELTSKEQKEKEKNEGQLSLSKDS</sequence>
<dbReference type="InterPro" id="IPR049142">
    <property type="entry name" value="MS_channel_1st"/>
</dbReference>
<gene>
    <name evidence="12" type="ORF">J2S17_004529</name>
</gene>
<keyword evidence="13" id="KW-1185">Reference proteome</keyword>
<evidence type="ECO:0000256" key="4">
    <source>
        <dbReference type="ARBA" id="ARBA00022692"/>
    </source>
</evidence>